<gene>
    <name evidence="7" type="ORF">EDD27_6613</name>
</gene>
<protein>
    <submittedName>
        <fullName evidence="7">Ig-like domain-containing protein</fullName>
    </submittedName>
</protein>
<sequence length="720" mass="76990">MWSYGGRDCDGTQKSPRLLVEIDIRPAPLLDAVATDLSGDLEAAKVGRAAVTLDGSDLVYSPDPAFLADPATTYPVTMAAVDDDWYECEIDTPSSTYCPDGVSAPYDGEPMDTFVNNADYPDSWSNFNLDRILVGKSNSGSVRWRSYIQFPLPAKSDPFWGSTIQNADLTLWNHLSSDCGLYVGSGITARRVTSDWDELELTWSNQPSVTSVGANTEYGAYNSANCTGSFNYEWDLIHSVNGIVQAWADGEPNYGIQFTAGSESDITNWRRYRTRESTYPYPAHAPRLSVDFEPPVVTRTMLHWAESGPARTVEPTPDEALALAQQTDPAVVNFPELTDAEVDELSASRGQPDVISSDSLQPFDGEDWSGVDPLNDTIDPAISSVSPADGATDVEASTEVKATFSEPVVGAVISLKDATGAVVEGTAQMDEAGTTVTFTPSKPLSSGVTYSADVRGGRDTSGNSMDSYPWTFTVAGTAGHWNFDEGQGNTAADSSGKGHTATLYDTADWVSGKNGNAVSNASGEAARRAASALALRQGKRVEVAGETTATSITYAQPDGKTFTTEVMAGPVRTRQGSGWGPIDTTLAEQGGKLRPKALAEGAAVELSAGGTDPFVGAHERGQVGAQIGFRRGEPVLLVEVHSEGEKRRHIIWDGGSDRHARHDGREPPPPAPAVMETRCPGPRAGPGRYADRCGEWCRDAGRNGGAAWRPSRIRPARRSW</sequence>
<dbReference type="InterPro" id="IPR032812">
    <property type="entry name" value="SbsA_Ig"/>
</dbReference>
<feature type="domain" description="SbsA Ig-like" evidence="5">
    <location>
        <begin position="376"/>
        <end position="473"/>
    </location>
</feature>
<feature type="domain" description="Carbohydrate-binding module family 96" evidence="6">
    <location>
        <begin position="112"/>
        <end position="265"/>
    </location>
</feature>
<dbReference type="NCBIfam" id="NF033679">
    <property type="entry name" value="DNRLRE_dom"/>
    <property type="match status" value="1"/>
</dbReference>
<evidence type="ECO:0000313" key="7">
    <source>
        <dbReference type="EMBL" id="RVX43904.1"/>
    </source>
</evidence>
<evidence type="ECO:0000259" key="6">
    <source>
        <dbReference type="Pfam" id="PF24517"/>
    </source>
</evidence>
<evidence type="ECO:0000256" key="4">
    <source>
        <dbReference type="SAM" id="MobiDB-lite"/>
    </source>
</evidence>
<evidence type="ECO:0000256" key="3">
    <source>
        <dbReference type="ARBA" id="ARBA00022729"/>
    </source>
</evidence>
<dbReference type="Proteomes" id="UP000284824">
    <property type="component" value="Unassembled WGS sequence"/>
</dbReference>
<dbReference type="EMBL" id="SAUN01000001">
    <property type="protein sequence ID" value="RVX43904.1"/>
    <property type="molecule type" value="Genomic_DNA"/>
</dbReference>
<keyword evidence="3" id="KW-0732">Signal</keyword>
<keyword evidence="8" id="KW-1185">Reference proteome</keyword>
<feature type="compositionally biased region" description="Basic residues" evidence="4">
    <location>
        <begin position="711"/>
        <end position="720"/>
    </location>
</feature>
<evidence type="ECO:0000259" key="5">
    <source>
        <dbReference type="Pfam" id="PF13205"/>
    </source>
</evidence>
<reference evidence="7 8" key="1">
    <citation type="submission" date="2019-01" db="EMBL/GenBank/DDBJ databases">
        <title>Sequencing the genomes of 1000 actinobacteria strains.</title>
        <authorList>
            <person name="Klenk H.-P."/>
        </authorList>
    </citation>
    <scope>NUCLEOTIDE SEQUENCE [LARGE SCALE GENOMIC DNA]</scope>
    <source>
        <strain evidence="7 8">DSM 43925</strain>
    </source>
</reference>
<dbReference type="Gene3D" id="2.60.40.1220">
    <property type="match status" value="1"/>
</dbReference>
<comment type="caution">
    <text evidence="7">The sequence shown here is derived from an EMBL/GenBank/DDBJ whole genome shotgun (WGS) entry which is preliminary data.</text>
</comment>
<accession>A0A438MDU4</accession>
<organism evidence="7 8">
    <name type="scientific">Nonomuraea polychroma</name>
    <dbReference type="NCBI Taxonomy" id="46176"/>
    <lineage>
        <taxon>Bacteria</taxon>
        <taxon>Bacillati</taxon>
        <taxon>Actinomycetota</taxon>
        <taxon>Actinomycetes</taxon>
        <taxon>Streptosporangiales</taxon>
        <taxon>Streptosporangiaceae</taxon>
        <taxon>Nonomuraea</taxon>
    </lineage>
</organism>
<dbReference type="InterPro" id="IPR014755">
    <property type="entry name" value="Cu-Rt/internalin_Ig-like"/>
</dbReference>
<dbReference type="InterPro" id="IPR055372">
    <property type="entry name" value="CBM96"/>
</dbReference>
<evidence type="ECO:0000256" key="2">
    <source>
        <dbReference type="ARBA" id="ARBA00022525"/>
    </source>
</evidence>
<evidence type="ECO:0000256" key="1">
    <source>
        <dbReference type="ARBA" id="ARBA00004613"/>
    </source>
</evidence>
<dbReference type="Pfam" id="PF24517">
    <property type="entry name" value="CBM96"/>
    <property type="match status" value="1"/>
</dbReference>
<feature type="region of interest" description="Disordered" evidence="4">
    <location>
        <begin position="655"/>
        <end position="688"/>
    </location>
</feature>
<dbReference type="AlphaFoldDB" id="A0A438MDU4"/>
<keyword evidence="2" id="KW-0964">Secreted</keyword>
<dbReference type="GO" id="GO:0005576">
    <property type="term" value="C:extracellular region"/>
    <property type="evidence" value="ECO:0007669"/>
    <property type="project" value="UniProtKB-SubCell"/>
</dbReference>
<feature type="region of interest" description="Disordered" evidence="4">
    <location>
        <begin position="700"/>
        <end position="720"/>
    </location>
</feature>
<feature type="compositionally biased region" description="Basic and acidic residues" evidence="4">
    <location>
        <begin position="655"/>
        <end position="666"/>
    </location>
</feature>
<dbReference type="OrthoDB" id="3543639at2"/>
<evidence type="ECO:0000313" key="8">
    <source>
        <dbReference type="Proteomes" id="UP000284824"/>
    </source>
</evidence>
<dbReference type="Pfam" id="PF13205">
    <property type="entry name" value="Big_5"/>
    <property type="match status" value="1"/>
</dbReference>
<comment type="subcellular location">
    <subcellularLocation>
        <location evidence="1">Secreted</location>
    </subcellularLocation>
</comment>
<name>A0A438MDU4_9ACTN</name>
<proteinExistence type="predicted"/>
<dbReference type="Gene3D" id="2.60.120.200">
    <property type="match status" value="1"/>
</dbReference>